<evidence type="ECO:0000313" key="1">
    <source>
        <dbReference type="EMBL" id="CAB4783767.1"/>
    </source>
</evidence>
<sequence>MIAVVSPAAADIPEVMPKPIASGRATMATVKPAIKSVSKSLRLFENSLLCGQKEKNMFE</sequence>
<reference evidence="1" key="1">
    <citation type="submission" date="2020-05" db="EMBL/GenBank/DDBJ databases">
        <authorList>
            <person name="Chiriac C."/>
            <person name="Salcher M."/>
            <person name="Ghai R."/>
            <person name="Kavagutti S V."/>
        </authorList>
    </citation>
    <scope>NUCLEOTIDE SEQUENCE</scope>
</reference>
<dbReference type="EMBL" id="CAEZZT010000094">
    <property type="protein sequence ID" value="CAB4783767.1"/>
    <property type="molecule type" value="Genomic_DNA"/>
</dbReference>
<accession>A0A6J6WNK7</accession>
<protein>
    <submittedName>
        <fullName evidence="1">Unannotated protein</fullName>
    </submittedName>
</protein>
<gene>
    <name evidence="1" type="ORF">UFOPK2918_01109</name>
</gene>
<name>A0A6J6WNK7_9ZZZZ</name>
<dbReference type="AlphaFoldDB" id="A0A6J6WNK7"/>
<proteinExistence type="predicted"/>
<organism evidence="1">
    <name type="scientific">freshwater metagenome</name>
    <dbReference type="NCBI Taxonomy" id="449393"/>
    <lineage>
        <taxon>unclassified sequences</taxon>
        <taxon>metagenomes</taxon>
        <taxon>ecological metagenomes</taxon>
    </lineage>
</organism>